<reference evidence="1" key="1">
    <citation type="journal article" date="2020" name="Stud. Mycol.">
        <title>101 Dothideomycetes genomes: a test case for predicting lifestyles and emergence of pathogens.</title>
        <authorList>
            <person name="Haridas S."/>
            <person name="Albert R."/>
            <person name="Binder M."/>
            <person name="Bloem J."/>
            <person name="Labutti K."/>
            <person name="Salamov A."/>
            <person name="Andreopoulos B."/>
            <person name="Baker S."/>
            <person name="Barry K."/>
            <person name="Bills G."/>
            <person name="Bluhm B."/>
            <person name="Cannon C."/>
            <person name="Castanera R."/>
            <person name="Culley D."/>
            <person name="Daum C."/>
            <person name="Ezra D."/>
            <person name="Gonzalez J."/>
            <person name="Henrissat B."/>
            <person name="Kuo A."/>
            <person name="Liang C."/>
            <person name="Lipzen A."/>
            <person name="Lutzoni F."/>
            <person name="Magnuson J."/>
            <person name="Mondo S."/>
            <person name="Nolan M."/>
            <person name="Ohm R."/>
            <person name="Pangilinan J."/>
            <person name="Park H.-J."/>
            <person name="Ramirez L."/>
            <person name="Alfaro M."/>
            <person name="Sun H."/>
            <person name="Tritt A."/>
            <person name="Yoshinaga Y."/>
            <person name="Zwiers L.-H."/>
            <person name="Turgeon B."/>
            <person name="Goodwin S."/>
            <person name="Spatafora J."/>
            <person name="Crous P."/>
            <person name="Grigoriev I."/>
        </authorList>
    </citation>
    <scope>NUCLEOTIDE SEQUENCE</scope>
    <source>
        <strain evidence="1">CBS 473.64</strain>
    </source>
</reference>
<keyword evidence="2" id="KW-1185">Reference proteome</keyword>
<accession>A0A6A6RGF1</accession>
<sequence>MHATIRTPLLLYHHLKSSFTNARLRVCWRTVFRPAIKGGEQGPKAAVRCTAVCMRCLVLAEWGVGPASTTGWITAGLPGRNWRGGRSSRKCHFPLLPPSSLSGLHTFMTSLPAFPSLYIPPSIRTGHCGVVRPRHLTNNAATMALLPHRCMHAYWTVVSFKDRPGRLPDR</sequence>
<dbReference type="EMBL" id="MU006853">
    <property type="protein sequence ID" value="KAF2634205.1"/>
    <property type="molecule type" value="Genomic_DNA"/>
</dbReference>
<proteinExistence type="predicted"/>
<dbReference type="AlphaFoldDB" id="A0A6A6RGF1"/>
<evidence type="ECO:0000313" key="2">
    <source>
        <dbReference type="Proteomes" id="UP000799753"/>
    </source>
</evidence>
<dbReference type="Proteomes" id="UP000799753">
    <property type="component" value="Unassembled WGS sequence"/>
</dbReference>
<gene>
    <name evidence="1" type="ORF">P280DRAFT_299052</name>
</gene>
<organism evidence="1 2">
    <name type="scientific">Massarina eburnea CBS 473.64</name>
    <dbReference type="NCBI Taxonomy" id="1395130"/>
    <lineage>
        <taxon>Eukaryota</taxon>
        <taxon>Fungi</taxon>
        <taxon>Dikarya</taxon>
        <taxon>Ascomycota</taxon>
        <taxon>Pezizomycotina</taxon>
        <taxon>Dothideomycetes</taxon>
        <taxon>Pleosporomycetidae</taxon>
        <taxon>Pleosporales</taxon>
        <taxon>Massarineae</taxon>
        <taxon>Massarinaceae</taxon>
        <taxon>Massarina</taxon>
    </lineage>
</organism>
<protein>
    <submittedName>
        <fullName evidence="1">Uncharacterized protein</fullName>
    </submittedName>
</protein>
<evidence type="ECO:0000313" key="1">
    <source>
        <dbReference type="EMBL" id="KAF2634205.1"/>
    </source>
</evidence>
<name>A0A6A6RGF1_9PLEO</name>